<evidence type="ECO:0000256" key="1">
    <source>
        <dbReference type="SAM" id="MobiDB-lite"/>
    </source>
</evidence>
<sequence length="1368" mass="155614">MSSVKRTKKGKLAEGQSPQLTVSEHLEDAAALNRTPKEWGELWDCFDRYYIENEKVIMEAAQLDMTELGQASSKKASRYEDAMTSFLENSKTIVHGLQFLSEIHPAISGMSSRYLHTCQKFGSNGELAVAVGAFAAVIKLELIRRDNNAKAMGVKLQMQNLMCTLYQVRNLRTEQHDSITSVRLASMMSIIAKEIKACGNDLSYYQDKKLIHRLIHAQFFEQRLTSHITTFAERRSELELLIASYTAGRVHETAETVSRVEFKVDDLLSFLHRLESAREKEAIRFIESNGGIKHCISHNGLLEELLIKTGESIKDIKEIKTQLKKELTENVEELLKKNMTNFEGMLRIQKNNIQHMAHLMENQTSQIMKISNEIAMMFPGMRKHVLLTDPVDPAKDLDGNGSLLMPVFASSSRVTHLYLQGLRQSVKAKKFVLTFKDYHIRMNPPKSSTILATPSIHIVELPPSTDLESSLLKPVEADTLLLGANLEREATDDEWALEYIDVVHLDPIVEAIDDDFSGFISIHEANRFAVARPKGWSLLRWFAYWAAGWAISVKRYRDQIYGLVQKIFEARLDVLPCNRAIFSDYLDSSAFTFLDSLLRSTQPHVGEYDSTDPKLAELISNLDEQQEERLLSNLKDLKYNIPSVDNVTLVTGPGRVERFAFPLIYLLLKHHLHVIRLSSQYRLCSAEMLAHSFSLLNVLISLRQRAEKLEAIFRQKSRSIRDQFLKFSFGMFERFNSTEPYEIKNNSMLAYYHESFQSHVHESNADNTESSPDSESKSKASSSKFILTEPDLEALNYLVQDRDHEDDRPEWDADQHIILNDFSSPVGGSRTLNTIAGGWTGRMYEDLKSVNLNLLRFDLPRDHTATEFEGIFEAWMGSGKVKGTIERRKPITRIEGAEDVGGDNEAGVGFGDGDGDGGDERPIVALEFTADVSAGSKYHFRVTPVGDHSLDWKGEWKYLDHESDTVARPFELLRLPPEGARFRSILEDALVEDEPLAEPNQSGMERVAEPLEHLESLDASVQATANDEFNSTSRSSTMERSRKVALARWRSYFEQMADERRRWITAYMKVVHEENTIAHTREFFTLCASVHPNISAVWCATSDFYLLRRVGESITSYVTCDSCANQFCFLRHICIVCCSKSLDSEVDICERCIDKKEIITNNNFTHQISHTMLRTYRHIPWMEFAQIIPQARIRSSRVKAGFHSGGSHHHGAPSKPQEHRFEDVFICMDCESNKRQQRKHDASHCLLRIYDSVDMEGQGSGDQAEKYIKETKSMLNQGMDALKTSLDDKMNALMEHVEKIHQAIFKDRSDSTLSLVESHSPNDETNHEAQEVAAVSRRLEYLESQVNSRLESLESILQRILDAAGASR</sequence>
<feature type="compositionally biased region" description="Basic residues" evidence="1">
    <location>
        <begin position="1"/>
        <end position="10"/>
    </location>
</feature>
<name>A0A9W8MP14_9AGAR</name>
<comment type="caution">
    <text evidence="2">The sequence shown here is derived from an EMBL/GenBank/DDBJ whole genome shotgun (WGS) entry which is preliminary data.</text>
</comment>
<proteinExistence type="predicted"/>
<evidence type="ECO:0000313" key="3">
    <source>
        <dbReference type="Proteomes" id="UP001140091"/>
    </source>
</evidence>
<gene>
    <name evidence="2" type="ORF">H1R20_g1144</name>
</gene>
<dbReference type="Proteomes" id="UP001140091">
    <property type="component" value="Unassembled WGS sequence"/>
</dbReference>
<organism evidence="2 3">
    <name type="scientific">Candolleomyces eurysporus</name>
    <dbReference type="NCBI Taxonomy" id="2828524"/>
    <lineage>
        <taxon>Eukaryota</taxon>
        <taxon>Fungi</taxon>
        <taxon>Dikarya</taxon>
        <taxon>Basidiomycota</taxon>
        <taxon>Agaricomycotina</taxon>
        <taxon>Agaricomycetes</taxon>
        <taxon>Agaricomycetidae</taxon>
        <taxon>Agaricales</taxon>
        <taxon>Agaricineae</taxon>
        <taxon>Psathyrellaceae</taxon>
        <taxon>Candolleomyces</taxon>
    </lineage>
</organism>
<feature type="region of interest" description="Disordered" evidence="1">
    <location>
        <begin position="1"/>
        <end position="20"/>
    </location>
</feature>
<feature type="region of interest" description="Disordered" evidence="1">
    <location>
        <begin position="761"/>
        <end position="783"/>
    </location>
</feature>
<feature type="non-terminal residue" evidence="2">
    <location>
        <position position="1368"/>
    </location>
</feature>
<accession>A0A9W8MP14</accession>
<evidence type="ECO:0008006" key="4">
    <source>
        <dbReference type="Google" id="ProtNLM"/>
    </source>
</evidence>
<reference evidence="2" key="1">
    <citation type="submission" date="2022-06" db="EMBL/GenBank/DDBJ databases">
        <title>Genome Sequence of Candolleomyces eurysporus.</title>
        <authorList>
            <person name="Buettner E."/>
        </authorList>
    </citation>
    <scope>NUCLEOTIDE SEQUENCE</scope>
    <source>
        <strain evidence="2">VTCC 930004</strain>
    </source>
</reference>
<dbReference type="EMBL" id="JANBPK010000247">
    <property type="protein sequence ID" value="KAJ2935948.1"/>
    <property type="molecule type" value="Genomic_DNA"/>
</dbReference>
<keyword evidence="3" id="KW-1185">Reference proteome</keyword>
<protein>
    <recommendedName>
        <fullName evidence="4">ZZ-type domain-containing protein</fullName>
    </recommendedName>
</protein>
<evidence type="ECO:0000313" key="2">
    <source>
        <dbReference type="EMBL" id="KAJ2935948.1"/>
    </source>
</evidence>
<dbReference type="OrthoDB" id="2122982at2759"/>